<gene>
    <name evidence="2" type="ORF">NDU88_002142</name>
</gene>
<protein>
    <submittedName>
        <fullName evidence="2">Uncharacterized protein</fullName>
    </submittedName>
</protein>
<organism evidence="2 3">
    <name type="scientific">Pleurodeles waltl</name>
    <name type="common">Iberian ribbed newt</name>
    <dbReference type="NCBI Taxonomy" id="8319"/>
    <lineage>
        <taxon>Eukaryota</taxon>
        <taxon>Metazoa</taxon>
        <taxon>Chordata</taxon>
        <taxon>Craniata</taxon>
        <taxon>Vertebrata</taxon>
        <taxon>Euteleostomi</taxon>
        <taxon>Amphibia</taxon>
        <taxon>Batrachia</taxon>
        <taxon>Caudata</taxon>
        <taxon>Salamandroidea</taxon>
        <taxon>Salamandridae</taxon>
        <taxon>Pleurodelinae</taxon>
        <taxon>Pleurodeles</taxon>
    </lineage>
</organism>
<evidence type="ECO:0000256" key="1">
    <source>
        <dbReference type="SAM" id="MobiDB-lite"/>
    </source>
</evidence>
<accession>A0AAV7UBH1</accession>
<keyword evidence="3" id="KW-1185">Reference proteome</keyword>
<evidence type="ECO:0000313" key="3">
    <source>
        <dbReference type="Proteomes" id="UP001066276"/>
    </source>
</evidence>
<dbReference type="Proteomes" id="UP001066276">
    <property type="component" value="Chromosome 3_1"/>
</dbReference>
<comment type="caution">
    <text evidence="2">The sequence shown here is derived from an EMBL/GenBank/DDBJ whole genome shotgun (WGS) entry which is preliminary data.</text>
</comment>
<evidence type="ECO:0000313" key="2">
    <source>
        <dbReference type="EMBL" id="KAJ1185349.1"/>
    </source>
</evidence>
<proteinExistence type="predicted"/>
<dbReference type="AlphaFoldDB" id="A0AAV7UBH1"/>
<dbReference type="EMBL" id="JANPWB010000005">
    <property type="protein sequence ID" value="KAJ1185349.1"/>
    <property type="molecule type" value="Genomic_DNA"/>
</dbReference>
<sequence>MECKPATRAALSFPISLLSLFPREAQGGSAGSLGNVLHDQVSPPLSRMCPLEPSGNPGRATGQRPKGVTPLGEAEGLDIATSPEPLAQVRSFLVTQVASRSAGRVVPNAFTLSTQGLPPPGTSTSTTGQSNRPPAGHHTLCLHQARAAPGESPLQAPANSTVLNSRANPTALACAPLTFCVSLASLPRSSAACPHLSRGSAVLIKSPLHLRPTRDLFRPFALPHRRLPRSSMPRATRSPGGRRPATLLLRPLGLRVRGRLHSPPRLLQARRQAVPVAPACAVLSPNVYLPILRCQVTPSKGVRCR</sequence>
<feature type="region of interest" description="Disordered" evidence="1">
    <location>
        <begin position="44"/>
        <end position="70"/>
    </location>
</feature>
<feature type="region of interest" description="Disordered" evidence="1">
    <location>
        <begin position="110"/>
        <end position="137"/>
    </location>
</feature>
<reference evidence="2" key="1">
    <citation type="journal article" date="2022" name="bioRxiv">
        <title>Sequencing and chromosome-scale assembly of the giantPleurodeles waltlgenome.</title>
        <authorList>
            <person name="Brown T."/>
            <person name="Elewa A."/>
            <person name="Iarovenko S."/>
            <person name="Subramanian E."/>
            <person name="Araus A.J."/>
            <person name="Petzold A."/>
            <person name="Susuki M."/>
            <person name="Suzuki K.-i.T."/>
            <person name="Hayashi T."/>
            <person name="Toyoda A."/>
            <person name="Oliveira C."/>
            <person name="Osipova E."/>
            <person name="Leigh N.D."/>
            <person name="Simon A."/>
            <person name="Yun M.H."/>
        </authorList>
    </citation>
    <scope>NUCLEOTIDE SEQUENCE</scope>
    <source>
        <strain evidence="2">20211129_DDA</strain>
        <tissue evidence="2">Liver</tissue>
    </source>
</reference>
<name>A0AAV7UBH1_PLEWA</name>